<dbReference type="PANTHER" id="PTHR36834">
    <property type="entry name" value="MEMBRANE PROTEIN-RELATED"/>
    <property type="match status" value="1"/>
</dbReference>
<accession>A0A3D8GMZ3</accession>
<dbReference type="EMBL" id="QNQT01000008">
    <property type="protein sequence ID" value="RDU35864.1"/>
    <property type="molecule type" value="Genomic_DNA"/>
</dbReference>
<keyword evidence="1" id="KW-0812">Transmembrane</keyword>
<name>A0A3D8GMZ3_9BACI</name>
<dbReference type="PANTHER" id="PTHR36834:SF2">
    <property type="entry name" value="MEMBRANE PROTEIN"/>
    <property type="match status" value="1"/>
</dbReference>
<evidence type="ECO:0000313" key="3">
    <source>
        <dbReference type="EMBL" id="RDU35864.1"/>
    </source>
</evidence>
<protein>
    <submittedName>
        <fullName evidence="3">VanZ family protein</fullName>
    </submittedName>
</protein>
<reference evidence="3 4" key="1">
    <citation type="submission" date="2018-07" db="EMBL/GenBank/DDBJ databases">
        <title>Bacillus sp. YLB-04 draft genome sequence.</title>
        <authorList>
            <person name="Yu L."/>
            <person name="Tang X."/>
        </authorList>
    </citation>
    <scope>NUCLEOTIDE SEQUENCE [LARGE SCALE GENOMIC DNA]</scope>
    <source>
        <strain evidence="3 4">YLB-04</strain>
    </source>
</reference>
<evidence type="ECO:0000256" key="1">
    <source>
        <dbReference type="SAM" id="Phobius"/>
    </source>
</evidence>
<feature type="domain" description="VanZ-like" evidence="2">
    <location>
        <begin position="9"/>
        <end position="130"/>
    </location>
</feature>
<organism evidence="3 4">
    <name type="scientific">Neobacillus piezotolerans</name>
    <dbReference type="NCBI Taxonomy" id="2259171"/>
    <lineage>
        <taxon>Bacteria</taxon>
        <taxon>Bacillati</taxon>
        <taxon>Bacillota</taxon>
        <taxon>Bacilli</taxon>
        <taxon>Bacillales</taxon>
        <taxon>Bacillaceae</taxon>
        <taxon>Neobacillus</taxon>
    </lineage>
</organism>
<comment type="caution">
    <text evidence="3">The sequence shown here is derived from an EMBL/GenBank/DDBJ whole genome shotgun (WGS) entry which is preliminary data.</text>
</comment>
<gene>
    <name evidence="3" type="ORF">DRW41_16465</name>
</gene>
<proteinExistence type="predicted"/>
<feature type="transmembrane region" description="Helical" evidence="1">
    <location>
        <begin position="114"/>
        <end position="131"/>
    </location>
</feature>
<keyword evidence="1" id="KW-1133">Transmembrane helix</keyword>
<dbReference type="AlphaFoldDB" id="A0A3D8GMZ3"/>
<dbReference type="InterPro" id="IPR053150">
    <property type="entry name" value="Teicoplanin_resist-assoc"/>
</dbReference>
<keyword evidence="4" id="KW-1185">Reference proteome</keyword>
<dbReference type="OrthoDB" id="4822551at2"/>
<feature type="transmembrane region" description="Helical" evidence="1">
    <location>
        <begin position="84"/>
        <end position="102"/>
    </location>
</feature>
<evidence type="ECO:0000313" key="4">
    <source>
        <dbReference type="Proteomes" id="UP000257144"/>
    </source>
</evidence>
<evidence type="ECO:0000259" key="2">
    <source>
        <dbReference type="Pfam" id="PF04892"/>
    </source>
</evidence>
<dbReference type="InterPro" id="IPR006976">
    <property type="entry name" value="VanZ-like"/>
</dbReference>
<feature type="transmembrane region" description="Helical" evidence="1">
    <location>
        <begin position="6"/>
        <end position="24"/>
    </location>
</feature>
<feature type="transmembrane region" description="Helical" evidence="1">
    <location>
        <begin position="59"/>
        <end position="77"/>
    </location>
</feature>
<sequence>MEPLVWAVFSFYMTILVYLLFFSAYRNGIKGIVDFNLIPLHTILRYFSSWEGFSLTDEFFGNILAFLPFGFFMPLLFGKLATRARIAACSFLLSLCVETVQFSFRVGAFDVDDLILNTVGGMIGYGIFALSKKILSKVNEYPLH</sequence>
<dbReference type="Pfam" id="PF04892">
    <property type="entry name" value="VanZ"/>
    <property type="match status" value="1"/>
</dbReference>
<keyword evidence="1" id="KW-0472">Membrane</keyword>
<dbReference type="Proteomes" id="UP000257144">
    <property type="component" value="Unassembled WGS sequence"/>
</dbReference>